<dbReference type="AlphaFoldDB" id="A0A933KZV5"/>
<organism evidence="2 3">
    <name type="scientific">Devosia nanyangense</name>
    <dbReference type="NCBI Taxonomy" id="1228055"/>
    <lineage>
        <taxon>Bacteria</taxon>
        <taxon>Pseudomonadati</taxon>
        <taxon>Pseudomonadota</taxon>
        <taxon>Alphaproteobacteria</taxon>
        <taxon>Hyphomicrobiales</taxon>
        <taxon>Devosiaceae</taxon>
        <taxon>Devosia</taxon>
    </lineage>
</organism>
<evidence type="ECO:0000313" key="3">
    <source>
        <dbReference type="Proteomes" id="UP000782610"/>
    </source>
</evidence>
<accession>A0A933KZV5</accession>
<proteinExistence type="predicted"/>
<gene>
    <name evidence="2" type="ORF">HY834_00380</name>
</gene>
<evidence type="ECO:0000313" key="2">
    <source>
        <dbReference type="EMBL" id="MBI4920178.1"/>
    </source>
</evidence>
<sequence length="322" mass="36411">MAEMRLDEYFENVIAAAGTILGSKKPSVAPPEPPSVKTVLWDRSLYDVIPYDLERDLKWLETLKFGQIVFDGHCPHCGKDTTFRSMTDQNIEVVAGLKARPVSQTWAKKQATALTLDKHQFARHLVCQRNGHLLSYVFIQGPWAVVKIGQYPSIEDLAAGQLERYRKTLEPAYFKELHRANGLFAHGVGIGAFVYLRRIFERLIEKHRTRIDPDHRLFANFDGIRMEDKIALLKEELPETVVKNRVAYSILSKGLHSLSEDECRTYFPAVRAAIVLMLEQDYEAEQKRIADKAAEDEIAALNAKLGGRTGGNESETPKESEG</sequence>
<dbReference type="EMBL" id="JACRAF010000002">
    <property type="protein sequence ID" value="MBI4920178.1"/>
    <property type="molecule type" value="Genomic_DNA"/>
</dbReference>
<protein>
    <submittedName>
        <fullName evidence="2">Uncharacterized protein</fullName>
    </submittedName>
</protein>
<comment type="caution">
    <text evidence="2">The sequence shown here is derived from an EMBL/GenBank/DDBJ whole genome shotgun (WGS) entry which is preliminary data.</text>
</comment>
<evidence type="ECO:0000256" key="1">
    <source>
        <dbReference type="SAM" id="MobiDB-lite"/>
    </source>
</evidence>
<name>A0A933KZV5_9HYPH</name>
<feature type="region of interest" description="Disordered" evidence="1">
    <location>
        <begin position="302"/>
        <end position="322"/>
    </location>
</feature>
<reference evidence="2" key="1">
    <citation type="submission" date="2020-07" db="EMBL/GenBank/DDBJ databases">
        <title>Huge and variable diversity of episymbiotic CPR bacteria and DPANN archaea in groundwater ecosystems.</title>
        <authorList>
            <person name="He C.Y."/>
            <person name="Keren R."/>
            <person name="Whittaker M."/>
            <person name="Farag I.F."/>
            <person name="Doudna J."/>
            <person name="Cate J.H.D."/>
            <person name="Banfield J.F."/>
        </authorList>
    </citation>
    <scope>NUCLEOTIDE SEQUENCE</scope>
    <source>
        <strain evidence="2">NC_groundwater_1586_Pr3_B-0.1um_66_15</strain>
    </source>
</reference>
<dbReference type="Proteomes" id="UP000782610">
    <property type="component" value="Unassembled WGS sequence"/>
</dbReference>